<proteinExistence type="predicted"/>
<dbReference type="Proteomes" id="UP001198461">
    <property type="component" value="Unassembled WGS sequence"/>
</dbReference>
<evidence type="ECO:0000259" key="1">
    <source>
        <dbReference type="Pfam" id="PF08522"/>
    </source>
</evidence>
<reference evidence="3" key="2">
    <citation type="submission" date="2023-08" db="EMBL/GenBank/DDBJ databases">
        <title>Mucin Metabolism Genes Underlie the Key Renovations of Bacteroides xylanisolvens Genomes in Captive Great Apes.</title>
        <authorList>
            <person name="Nishida A.H."/>
        </authorList>
    </citation>
    <scope>NUCLEOTIDE SEQUENCE</scope>
    <source>
        <strain evidence="3">P13.H9</strain>
    </source>
</reference>
<dbReference type="EMBL" id="JAIWYE010000012">
    <property type="protein sequence ID" value="MCA4703070.1"/>
    <property type="molecule type" value="Genomic_DNA"/>
</dbReference>
<accession>A0A7J5Q072</accession>
<reference evidence="2 4" key="1">
    <citation type="journal article" date="2019" name="Nat. Med.">
        <title>A library of human gut bacterial isolates paired with longitudinal multiomics data enables mechanistic microbiome research.</title>
        <authorList>
            <person name="Poyet M."/>
            <person name="Groussin M."/>
            <person name="Gibbons S.M."/>
            <person name="Avila-Pacheco J."/>
            <person name="Jiang X."/>
            <person name="Kearney S.M."/>
            <person name="Perrotta A.R."/>
            <person name="Berdy B."/>
            <person name="Zhao S."/>
            <person name="Lieberman T.D."/>
            <person name="Swanson P.K."/>
            <person name="Smith M."/>
            <person name="Roesemann S."/>
            <person name="Alexander J.E."/>
            <person name="Rich S.A."/>
            <person name="Livny J."/>
            <person name="Vlamakis H."/>
            <person name="Clish C."/>
            <person name="Bullock K."/>
            <person name="Deik A."/>
            <person name="Scott J."/>
            <person name="Pierce K.A."/>
            <person name="Xavier R.J."/>
            <person name="Alm E.J."/>
        </authorList>
    </citation>
    <scope>NUCLEOTIDE SEQUENCE [LARGE SCALE GENOMIC DNA]</scope>
    <source>
        <strain evidence="2 4">BIOML-A58</strain>
    </source>
</reference>
<comment type="caution">
    <text evidence="2">The sequence shown here is derived from an EMBL/GenBank/DDBJ whole genome shotgun (WGS) entry which is preliminary data.</text>
</comment>
<dbReference type="PROSITE" id="PS51257">
    <property type="entry name" value="PROKAR_LIPOPROTEIN"/>
    <property type="match status" value="1"/>
</dbReference>
<dbReference type="Gene3D" id="2.60.40.1740">
    <property type="entry name" value="hypothetical protein (bacova_03559)"/>
    <property type="match status" value="1"/>
</dbReference>
<dbReference type="AlphaFoldDB" id="A0A7J5Q072"/>
<organism evidence="2 4">
    <name type="scientific">Bacteroides xylanisolvens</name>
    <dbReference type="NCBI Taxonomy" id="371601"/>
    <lineage>
        <taxon>Bacteria</taxon>
        <taxon>Pseudomonadati</taxon>
        <taxon>Bacteroidota</taxon>
        <taxon>Bacteroidia</taxon>
        <taxon>Bacteroidales</taxon>
        <taxon>Bacteroidaceae</taxon>
        <taxon>Bacteroides</taxon>
    </lineage>
</organism>
<gene>
    <name evidence="2" type="ORF">GA398_05770</name>
    <name evidence="3" type="ORF">LD004_05510</name>
</gene>
<name>A0A7J5Q072_9BACE</name>
<evidence type="ECO:0000313" key="2">
    <source>
        <dbReference type="EMBL" id="KAB6149016.1"/>
    </source>
</evidence>
<dbReference type="Proteomes" id="UP000434604">
    <property type="component" value="Unassembled WGS sequence"/>
</dbReference>
<dbReference type="InterPro" id="IPR013728">
    <property type="entry name" value="BT_3987-like_N"/>
</dbReference>
<dbReference type="EMBL" id="WDED01000006">
    <property type="protein sequence ID" value="KAB6149016.1"/>
    <property type="molecule type" value="Genomic_DNA"/>
</dbReference>
<protein>
    <submittedName>
        <fullName evidence="2">DUF1735 domain-containing protein</fullName>
    </submittedName>
</protein>
<evidence type="ECO:0000313" key="3">
    <source>
        <dbReference type="EMBL" id="MCA4703070.1"/>
    </source>
</evidence>
<dbReference type="RefSeq" id="WP_151934324.1">
    <property type="nucleotide sequence ID" value="NZ_JAIWXB010000011.1"/>
</dbReference>
<feature type="domain" description="BT-3987-like N-terminal" evidence="1">
    <location>
        <begin position="32"/>
        <end position="145"/>
    </location>
</feature>
<evidence type="ECO:0000313" key="4">
    <source>
        <dbReference type="Proteomes" id="UP000434604"/>
    </source>
</evidence>
<sequence length="294" mass="33532">MKTSFKLLLAVCSFMWLQSCYEEYKFDYTHTTAYFARQKPLRTLVEEEGKNMCFTFGVVLSGVYSNEKDWKVEFEIAPELLDDYSEMKLLPEDYYSLSDNRNIVIPAGKILGEIEVKMDKEKFMNDPLALTGVYALPIRIVHSETDSILENADYTIIAVKYVNKYHGHYWVKGEDSKYDSSGTLIDTETYSSADLVTNRRATLVSKGRNTLSIPYIGRFNSDGYSMMLKVDNAGEVKLVGDIKSSIKEVAGAGTYDEGKNIFAVEYSYTDGDGYKHVVKDELIFSNLELKLEEW</sequence>
<dbReference type="Pfam" id="PF08522">
    <property type="entry name" value="BT_3987-like_N"/>
    <property type="match status" value="1"/>
</dbReference>